<dbReference type="EMBL" id="JAIWYP010000013">
    <property type="protein sequence ID" value="KAH3720512.1"/>
    <property type="molecule type" value="Genomic_DNA"/>
</dbReference>
<feature type="region of interest" description="Disordered" evidence="2">
    <location>
        <begin position="276"/>
        <end position="295"/>
    </location>
</feature>
<evidence type="ECO:0000256" key="2">
    <source>
        <dbReference type="SAM" id="MobiDB-lite"/>
    </source>
</evidence>
<reference evidence="3" key="2">
    <citation type="submission" date="2020-11" db="EMBL/GenBank/DDBJ databases">
        <authorList>
            <person name="McCartney M.A."/>
            <person name="Auch B."/>
            <person name="Kono T."/>
            <person name="Mallez S."/>
            <person name="Becker A."/>
            <person name="Gohl D.M."/>
            <person name="Silverstein K.A.T."/>
            <person name="Koren S."/>
            <person name="Bechman K.B."/>
            <person name="Herman A."/>
            <person name="Abrahante J.E."/>
            <person name="Garbe J."/>
        </authorList>
    </citation>
    <scope>NUCLEOTIDE SEQUENCE</scope>
    <source>
        <strain evidence="3">Duluth1</strain>
        <tissue evidence="3">Whole animal</tissue>
    </source>
</reference>
<dbReference type="AlphaFoldDB" id="A0A9D4HJ30"/>
<keyword evidence="1" id="KW-0175">Coiled coil</keyword>
<dbReference type="PANTHER" id="PTHR11505">
    <property type="entry name" value="L1 TRANSPOSABLE ELEMENT-RELATED"/>
    <property type="match status" value="1"/>
</dbReference>
<gene>
    <name evidence="3" type="ORF">DPMN_063411</name>
</gene>
<accession>A0A9D4HJ30</accession>
<dbReference type="Gene3D" id="3.30.70.1820">
    <property type="entry name" value="L1 transposable element, RRM domain"/>
    <property type="match status" value="1"/>
</dbReference>
<feature type="compositionally biased region" description="Polar residues" evidence="2">
    <location>
        <begin position="284"/>
        <end position="295"/>
    </location>
</feature>
<dbReference type="InterPro" id="IPR004244">
    <property type="entry name" value="Transposase_22"/>
</dbReference>
<proteinExistence type="predicted"/>
<reference evidence="3" key="1">
    <citation type="journal article" date="2019" name="bioRxiv">
        <title>The Genome of the Zebra Mussel, Dreissena polymorpha: A Resource for Invasive Species Research.</title>
        <authorList>
            <person name="McCartney M.A."/>
            <person name="Auch B."/>
            <person name="Kono T."/>
            <person name="Mallez S."/>
            <person name="Zhang Y."/>
            <person name="Obille A."/>
            <person name="Becker A."/>
            <person name="Abrahante J.E."/>
            <person name="Garbe J."/>
            <person name="Badalamenti J.P."/>
            <person name="Herman A."/>
            <person name="Mangelson H."/>
            <person name="Liachko I."/>
            <person name="Sullivan S."/>
            <person name="Sone E.D."/>
            <person name="Koren S."/>
            <person name="Silverstein K.A.T."/>
            <person name="Beckman K.B."/>
            <person name="Gohl D.M."/>
        </authorList>
    </citation>
    <scope>NUCLEOTIDE SEQUENCE</scope>
    <source>
        <strain evidence="3">Duluth1</strain>
        <tissue evidence="3">Whole animal</tissue>
    </source>
</reference>
<dbReference type="Proteomes" id="UP000828390">
    <property type="component" value="Unassembled WGS sequence"/>
</dbReference>
<evidence type="ECO:0000313" key="4">
    <source>
        <dbReference type="Proteomes" id="UP000828390"/>
    </source>
</evidence>
<keyword evidence="4" id="KW-1185">Reference proteome</keyword>
<evidence type="ECO:0000256" key="1">
    <source>
        <dbReference type="SAM" id="Coils"/>
    </source>
</evidence>
<comment type="caution">
    <text evidence="3">The sequence shown here is derived from an EMBL/GenBank/DDBJ whole genome shotgun (WGS) entry which is preliminary data.</text>
</comment>
<feature type="coiled-coil region" evidence="1">
    <location>
        <begin position="71"/>
        <end position="105"/>
    </location>
</feature>
<sequence length="295" mass="33800">MTEFVINKQNEIKSSTSSNSETPCITKRLDEINSKLSNVLTKSDTDIIKNIIKETLEEIKEKLLASVIKQLEIIESNMFDQQKEISTLKEQLNSKEKEIDAIKQNNQSTIQIFETSINDLEQYGRRNSVRISGLSCDAENQSSIAVAEQTARMINHHLDIQLISKDIDVAHRLGKYVPNKNRPVIVKFVRRQTKIDVMQRANRLKGTNIYVNDDLTKTNAEVLASLRLKDPGRVERAWSREGKLFVKYRGSERSEKVLFDQYKNWLSKPWPKKESTTYAKKASSGANLRSPVKNS</sequence>
<protein>
    <submittedName>
        <fullName evidence="3">Uncharacterized protein</fullName>
    </submittedName>
</protein>
<evidence type="ECO:0000313" key="3">
    <source>
        <dbReference type="EMBL" id="KAH3720512.1"/>
    </source>
</evidence>
<organism evidence="3 4">
    <name type="scientific">Dreissena polymorpha</name>
    <name type="common">Zebra mussel</name>
    <name type="synonym">Mytilus polymorpha</name>
    <dbReference type="NCBI Taxonomy" id="45954"/>
    <lineage>
        <taxon>Eukaryota</taxon>
        <taxon>Metazoa</taxon>
        <taxon>Spiralia</taxon>
        <taxon>Lophotrochozoa</taxon>
        <taxon>Mollusca</taxon>
        <taxon>Bivalvia</taxon>
        <taxon>Autobranchia</taxon>
        <taxon>Heteroconchia</taxon>
        <taxon>Euheterodonta</taxon>
        <taxon>Imparidentia</taxon>
        <taxon>Neoheterodontei</taxon>
        <taxon>Myida</taxon>
        <taxon>Dreissenoidea</taxon>
        <taxon>Dreissenidae</taxon>
        <taxon>Dreissena</taxon>
    </lineage>
</organism>
<name>A0A9D4HJ30_DREPO</name>